<proteinExistence type="predicted"/>
<dbReference type="SUPFAM" id="SSF55174">
    <property type="entry name" value="Alpha-L RNA-binding motif"/>
    <property type="match status" value="1"/>
</dbReference>
<dbReference type="GO" id="GO:0003723">
    <property type="term" value="F:RNA binding"/>
    <property type="evidence" value="ECO:0007669"/>
    <property type="project" value="UniProtKB-KW"/>
</dbReference>
<dbReference type="InterPro" id="IPR036986">
    <property type="entry name" value="S4_RNA-bd_sf"/>
</dbReference>
<dbReference type="EMBL" id="FCOL02000009">
    <property type="protein sequence ID" value="SAL47067.1"/>
    <property type="molecule type" value="Genomic_DNA"/>
</dbReference>
<dbReference type="PROSITE" id="PS50889">
    <property type="entry name" value="S4"/>
    <property type="match status" value="1"/>
</dbReference>
<gene>
    <name evidence="2" type="ORF">AWB67_02064</name>
</gene>
<keyword evidence="3" id="KW-1185">Reference proteome</keyword>
<reference evidence="2" key="1">
    <citation type="submission" date="2016-01" db="EMBL/GenBank/DDBJ databases">
        <authorList>
            <person name="Peeters C."/>
        </authorList>
    </citation>
    <scope>NUCLEOTIDE SEQUENCE [LARGE SCALE GENOMIC DNA]</scope>
    <source>
        <strain evidence="2">LMG 22937</strain>
    </source>
</reference>
<dbReference type="Proteomes" id="UP000054925">
    <property type="component" value="Unassembled WGS sequence"/>
</dbReference>
<accession>A0A158HSM5</accession>
<dbReference type="AlphaFoldDB" id="A0A158HSM5"/>
<evidence type="ECO:0000313" key="3">
    <source>
        <dbReference type="Proteomes" id="UP000054925"/>
    </source>
</evidence>
<evidence type="ECO:0000256" key="1">
    <source>
        <dbReference type="PROSITE-ProRule" id="PRU00182"/>
    </source>
</evidence>
<evidence type="ECO:0000313" key="2">
    <source>
        <dbReference type="EMBL" id="SAL47067.1"/>
    </source>
</evidence>
<dbReference type="CDD" id="cd00165">
    <property type="entry name" value="S4"/>
    <property type="match status" value="1"/>
</dbReference>
<protein>
    <submittedName>
        <fullName evidence="2">RNA-binding protein</fullName>
    </submittedName>
</protein>
<keyword evidence="1" id="KW-0694">RNA-binding</keyword>
<comment type="caution">
    <text evidence="2">The sequence shown here is derived from an EMBL/GenBank/DDBJ whole genome shotgun (WGS) entry which is preliminary data.</text>
</comment>
<dbReference type="Pfam" id="PF13275">
    <property type="entry name" value="S4_2"/>
    <property type="match status" value="1"/>
</dbReference>
<sequence length="89" mass="9399">MGALSCTDAVESAPPTMPQLEFTLTGEFIELHNLLKLMGLADSGGSAKARVAMGDVKVDGKVELRKTCKIRAGQTVLLDGSKIRVLKAV</sequence>
<organism evidence="2 3">
    <name type="scientific">Caballeronia terrestris</name>
    <dbReference type="NCBI Taxonomy" id="1226301"/>
    <lineage>
        <taxon>Bacteria</taxon>
        <taxon>Pseudomonadati</taxon>
        <taxon>Pseudomonadota</taxon>
        <taxon>Betaproteobacteria</taxon>
        <taxon>Burkholderiales</taxon>
        <taxon>Burkholderiaceae</taxon>
        <taxon>Caballeronia</taxon>
    </lineage>
</organism>
<dbReference type="Gene3D" id="3.10.290.10">
    <property type="entry name" value="RNA-binding S4 domain"/>
    <property type="match status" value="1"/>
</dbReference>
<name>A0A158HSM5_9BURK</name>